<dbReference type="PATRIC" id="fig|1217721.7.peg.134"/>
<evidence type="ECO:0000313" key="1">
    <source>
        <dbReference type="EMBL" id="AIF45876.1"/>
    </source>
</evidence>
<dbReference type="HOGENOM" id="CLU_2632430_0_0_6"/>
<gene>
    <name evidence="1" type="ORF">HY57_00650</name>
</gene>
<sequence length="77" mass="8288">MGLLSHRLIDTVIPAQAGIQFLSWSVVASGLPVIGPLTQRAFRPSAEGRVTFLLLAQKKSNPKKMALRARAGSMSWG</sequence>
<accession>A0A075JUT2</accession>
<keyword evidence="2" id="KW-1185">Reference proteome</keyword>
<name>A0A075JUT2_9GAMM</name>
<proteinExistence type="predicted"/>
<dbReference type="EMBL" id="CP008884">
    <property type="protein sequence ID" value="AIF45876.1"/>
    <property type="molecule type" value="Genomic_DNA"/>
</dbReference>
<dbReference type="Proteomes" id="UP000027987">
    <property type="component" value="Chromosome"/>
</dbReference>
<dbReference type="KEGG" id="dja:HY57_00650"/>
<evidence type="ECO:0000313" key="2">
    <source>
        <dbReference type="Proteomes" id="UP000027987"/>
    </source>
</evidence>
<organism evidence="1 2">
    <name type="scientific">Dyella japonica A8</name>
    <dbReference type="NCBI Taxonomy" id="1217721"/>
    <lineage>
        <taxon>Bacteria</taxon>
        <taxon>Pseudomonadati</taxon>
        <taxon>Pseudomonadota</taxon>
        <taxon>Gammaproteobacteria</taxon>
        <taxon>Lysobacterales</taxon>
        <taxon>Rhodanobacteraceae</taxon>
        <taxon>Dyella</taxon>
    </lineage>
</organism>
<protein>
    <submittedName>
        <fullName evidence="1">Uncharacterized protein</fullName>
    </submittedName>
</protein>
<reference evidence="1 2" key="1">
    <citation type="submission" date="2014-07" db="EMBL/GenBank/DDBJ databases">
        <title>Complete Genome Sequence of Dyella japonica Strain A8 Isolated from Malaysian Tropical Soil.</title>
        <authorList>
            <person name="Hui R.K.H."/>
            <person name="Chen J.-W."/>
            <person name="Chan K.-G."/>
            <person name="Leung F.C.C."/>
        </authorList>
    </citation>
    <scope>NUCLEOTIDE SEQUENCE [LARGE SCALE GENOMIC DNA]</scope>
    <source>
        <strain evidence="1 2">A8</strain>
    </source>
</reference>
<dbReference type="AlphaFoldDB" id="A0A075JUT2"/>